<feature type="coiled-coil region" evidence="1">
    <location>
        <begin position="430"/>
        <end position="465"/>
    </location>
</feature>
<feature type="region of interest" description="Disordered" evidence="2">
    <location>
        <begin position="781"/>
        <end position="802"/>
    </location>
</feature>
<evidence type="ECO:0000256" key="1">
    <source>
        <dbReference type="SAM" id="Coils"/>
    </source>
</evidence>
<sequence length="1185" mass="133470">MGEVTLARVVLAHGRGDLGVGRPRPGARWSMFFFKVFINFSSQEHFSKTSPQSSSGNLWTNEEIVPKEEFEAEQEKKEAYWDALCGSITPPPEVFYPTRPATQLDPTLPSRTSPTYLKTLREFYRVPSWVVFRVPVHGESAEDPPEGFFTCYKAFLTCCRMWFPIPEAIVRVLDRFELSISQLNVAALRNFLGVLILSYELVMDLSPDDFEGLWSTRKASIDYSYRMAPKRHMSIIQGHTSNAKGWFERFFYVRVDGASVEENCLPLFSNSILPAIPRDLFAKRDLLRNGPFFWDSFTLDRIRNAVVLYRSRGISRPLRASDTDEPHPDAILDQSVRPRNDKGIALEDRNFVSEDLPLPGWNPGFTPGDGSGTSEAPLPDDFFANLPPGFTTPASLDEASRREVVAKGMQVFNSTLDGSFREVRLSYFKAEEIERKFIRFQNEVAERERKQAESHSRALIRAERKGRRTIAAELARRATLFDAEFRSFKDAQDYVGDFRECRGSVGTLWKSQNADFSFLSEVAEMSGLMDGCAQAESMVPPIEGRIRELWEPIEVSEDTTEAGADAAYGDVTKKEEIVAKEEFEIEQEEKEAYWDALCGSITPPPEVFYPTRPATQLDPPLPSRNSPAYLKTLGSFTELRAGLCSESRCMGRIPKAIVRVLDRFELSISQLNVAALQNFLGVLILSYELGMDLSPDDFEGLWSTRKTSIDYSYRMAPKRHMSIIQGHTSNAKGCILPAIPRDLFAKRELLRIGPFFWDSFTLDRIRNAVVLYRSRGISRPLRQSDMDEPHPDAVPDQRERVRPRKDKGIALEERNFVSEDLPLPGWNLGFTPGDGSGTSEAPLPDDFFANLPLSFTTPASLDEASRREVVAESSRLINEGMRVFNSTLDGIFSEVRLSHFKAIDRKFIRFQNEVAEREHRQAESHSRALIRAERNGRRTIAAELARRATLFDVEFRSFKDAQDYGLFIGFGRAIGIQDDVFYAYDLRNFAGEELRSKPCAENLAVHSGMTSGLVELAVGIILELVPGPSISGNLPLFGVDSIIMLALEIFSLVVDIPVVTRVFPSRGRLLRVIMDLLMISSSLASLSALAAVDPSLILGQFFLLYPIEVFFFLCHGLFERCVLPSGLASRSSRMDVGTSVRVIGLVAYVQIDPLEIASFVAPGGRWKVLRSRLCAWRDCFVRVLT</sequence>
<comment type="caution">
    <text evidence="4">The sequence shown here is derived from an EMBL/GenBank/DDBJ whole genome shotgun (WGS) entry which is preliminary data.</text>
</comment>
<evidence type="ECO:0000313" key="4">
    <source>
        <dbReference type="EMBL" id="KAF3550159.1"/>
    </source>
</evidence>
<keyword evidence="3" id="KW-1133">Transmembrane helix</keyword>
<organism evidence="4 5">
    <name type="scientific">Brassica cretica</name>
    <name type="common">Mustard</name>
    <dbReference type="NCBI Taxonomy" id="69181"/>
    <lineage>
        <taxon>Eukaryota</taxon>
        <taxon>Viridiplantae</taxon>
        <taxon>Streptophyta</taxon>
        <taxon>Embryophyta</taxon>
        <taxon>Tracheophyta</taxon>
        <taxon>Spermatophyta</taxon>
        <taxon>Magnoliopsida</taxon>
        <taxon>eudicotyledons</taxon>
        <taxon>Gunneridae</taxon>
        <taxon>Pentapetalae</taxon>
        <taxon>rosids</taxon>
        <taxon>malvids</taxon>
        <taxon>Brassicales</taxon>
        <taxon>Brassicaceae</taxon>
        <taxon>Brassiceae</taxon>
        <taxon>Brassica</taxon>
    </lineage>
</organism>
<dbReference type="Proteomes" id="UP000266723">
    <property type="component" value="Unassembled WGS sequence"/>
</dbReference>
<feature type="transmembrane region" description="Helical" evidence="3">
    <location>
        <begin position="1097"/>
        <end position="1118"/>
    </location>
</feature>
<evidence type="ECO:0000256" key="3">
    <source>
        <dbReference type="SAM" id="Phobius"/>
    </source>
</evidence>
<feature type="transmembrane region" description="Helical" evidence="3">
    <location>
        <begin position="1036"/>
        <end position="1060"/>
    </location>
</feature>
<dbReference type="PANTHER" id="PTHR31099">
    <property type="entry name" value="OS06G0165300 PROTEIN"/>
    <property type="match status" value="1"/>
</dbReference>
<proteinExistence type="predicted"/>
<name>A0ABQ7CE38_BRACR</name>
<reference evidence="4 5" key="1">
    <citation type="journal article" date="2020" name="BMC Genomics">
        <title>Intraspecific diversification of the crop wild relative Brassica cretica Lam. using demographic model selection.</title>
        <authorList>
            <person name="Kioukis A."/>
            <person name="Michalopoulou V.A."/>
            <person name="Briers L."/>
            <person name="Pirintsos S."/>
            <person name="Studholme D.J."/>
            <person name="Pavlidis P."/>
            <person name="Sarris P.F."/>
        </authorList>
    </citation>
    <scope>NUCLEOTIDE SEQUENCE [LARGE SCALE GENOMIC DNA]</scope>
    <source>
        <strain evidence="5">cv. PFS-1207/04</strain>
    </source>
</reference>
<feature type="transmembrane region" description="Helical" evidence="3">
    <location>
        <begin position="1072"/>
        <end position="1091"/>
    </location>
</feature>
<evidence type="ECO:0008006" key="6">
    <source>
        <dbReference type="Google" id="ProtNLM"/>
    </source>
</evidence>
<keyword evidence="1" id="KW-0175">Coiled coil</keyword>
<dbReference type="EMBL" id="QGKV02000832">
    <property type="protein sequence ID" value="KAF3550159.1"/>
    <property type="molecule type" value="Genomic_DNA"/>
</dbReference>
<evidence type="ECO:0000313" key="5">
    <source>
        <dbReference type="Proteomes" id="UP000266723"/>
    </source>
</evidence>
<gene>
    <name evidence="4" type="ORF">DY000_02007423</name>
</gene>
<keyword evidence="3" id="KW-0472">Membrane</keyword>
<keyword evidence="5" id="KW-1185">Reference proteome</keyword>
<feature type="compositionally biased region" description="Basic and acidic residues" evidence="2">
    <location>
        <begin position="782"/>
        <end position="802"/>
    </location>
</feature>
<protein>
    <recommendedName>
        <fullName evidence="6">Aminotransferase-like plant mobile domain-containing protein</fullName>
    </recommendedName>
</protein>
<keyword evidence="3" id="KW-0812">Transmembrane</keyword>
<evidence type="ECO:0000256" key="2">
    <source>
        <dbReference type="SAM" id="MobiDB-lite"/>
    </source>
</evidence>
<dbReference type="PANTHER" id="PTHR31099:SF44">
    <property type="entry name" value="DUF4283 DOMAIN-CONTAINING PROTEIN"/>
    <property type="match status" value="1"/>
</dbReference>
<accession>A0ABQ7CE38</accession>